<dbReference type="AlphaFoldDB" id="A0A4Z2B3P0"/>
<sequence>MLRVTLLLGLLLSCALAHPMGQALKRFARSESSSDSNSGSDSNEQRGGSRPTGTPSQLSPQQVQQLMQLLINILQANNAAATTAAATTTACHHHGCHHHGCHHHGSHHCSCHNHRCHHCRSYNLNMKPVLYNRILLLFKCTILVHFSQILSFCAFRNTFCSLWLLTFGLSPHSSGLLWFYTIKKTCLTHDVFVLLMWDSDGSPLISSPSKVAEEDRLQFPNKWTRRCCIKEELGISRSKLQPPSATTTTTTTSLLKVLS</sequence>
<feature type="signal peptide" evidence="2">
    <location>
        <begin position="1"/>
        <end position="17"/>
    </location>
</feature>
<comment type="caution">
    <text evidence="3">The sequence shown here is derived from an EMBL/GenBank/DDBJ whole genome shotgun (WGS) entry which is preliminary data.</text>
</comment>
<organism evidence="3 4">
    <name type="scientific">Takifugu bimaculatus</name>
    <dbReference type="NCBI Taxonomy" id="433685"/>
    <lineage>
        <taxon>Eukaryota</taxon>
        <taxon>Metazoa</taxon>
        <taxon>Chordata</taxon>
        <taxon>Craniata</taxon>
        <taxon>Vertebrata</taxon>
        <taxon>Euteleostomi</taxon>
        <taxon>Actinopterygii</taxon>
        <taxon>Neopterygii</taxon>
        <taxon>Teleostei</taxon>
        <taxon>Neoteleostei</taxon>
        <taxon>Acanthomorphata</taxon>
        <taxon>Eupercaria</taxon>
        <taxon>Tetraodontiformes</taxon>
        <taxon>Tetradontoidea</taxon>
        <taxon>Tetraodontidae</taxon>
        <taxon>Takifugu</taxon>
    </lineage>
</organism>
<proteinExistence type="predicted"/>
<reference evidence="3 4" key="1">
    <citation type="submission" date="2019-04" db="EMBL/GenBank/DDBJ databases">
        <title>The sequence and de novo assembly of Takifugu bimaculatus genome using PacBio and Hi-C technologies.</title>
        <authorList>
            <person name="Xu P."/>
            <person name="Liu B."/>
            <person name="Zhou Z."/>
        </authorList>
    </citation>
    <scope>NUCLEOTIDE SEQUENCE [LARGE SCALE GENOMIC DNA]</scope>
    <source>
        <strain evidence="3">TB-2018</strain>
        <tissue evidence="3">Muscle</tissue>
    </source>
</reference>
<accession>A0A4Z2B3P0</accession>
<dbReference type="Proteomes" id="UP000516260">
    <property type="component" value="Chromosome 8"/>
</dbReference>
<feature type="chain" id="PRO_5021459741" evidence="2">
    <location>
        <begin position="18"/>
        <end position="259"/>
    </location>
</feature>
<evidence type="ECO:0000256" key="1">
    <source>
        <dbReference type="SAM" id="MobiDB-lite"/>
    </source>
</evidence>
<feature type="compositionally biased region" description="Low complexity" evidence="1">
    <location>
        <begin position="30"/>
        <end position="42"/>
    </location>
</feature>
<keyword evidence="4" id="KW-1185">Reference proteome</keyword>
<keyword evidence="2" id="KW-0732">Signal</keyword>
<evidence type="ECO:0000313" key="4">
    <source>
        <dbReference type="Proteomes" id="UP000516260"/>
    </source>
</evidence>
<gene>
    <name evidence="3" type="ORF">fugu_008449</name>
</gene>
<evidence type="ECO:0000313" key="3">
    <source>
        <dbReference type="EMBL" id="TNM86178.1"/>
    </source>
</evidence>
<protein>
    <submittedName>
        <fullName evidence="3">Uncharacterized protein</fullName>
    </submittedName>
</protein>
<evidence type="ECO:0000256" key="2">
    <source>
        <dbReference type="SAM" id="SignalP"/>
    </source>
</evidence>
<feature type="region of interest" description="Disordered" evidence="1">
    <location>
        <begin position="27"/>
        <end position="59"/>
    </location>
</feature>
<name>A0A4Z2B3P0_9TELE</name>
<dbReference type="EMBL" id="SWLE01000021">
    <property type="protein sequence ID" value="TNM86178.1"/>
    <property type="molecule type" value="Genomic_DNA"/>
</dbReference>